<sequence length="388" mass="42316">MVQDWFEQLFGFVEVDYDRTKQQLRVHGSDSGLLLESLVNKKSYCVGSFGTPSLGELRAEFLSLGERGRGRLQVQNEIGDVAAKHALPANRHATFQVASQFNCLEFVGPSVTPEDGITGYVRDRTQGPACSIACGPATAYRNFFAPVRGQTGQASRNQINNLEDLCVEIDRKSAKRRRGSDGFSGPSLGSRFLEVRGGYTLASHRQLAHLNAVLRSLSEEELDELRQCLRVGVHADVQVTSFAWGSRAVKDSGQQVTQVFGSACSVAYNRESSQQDWEPLARLVLEASYEATLLSALLQARRHGGEDGSRRVFLTCLGGGVFGNHMAWIADAMRRAFACLQDEDLDVRIITYAGSPAPELVRLEQDPFGTKSKPGPQSTGSCYGGSGT</sequence>
<evidence type="ECO:0000313" key="2">
    <source>
        <dbReference type="EMBL" id="OLP92084.1"/>
    </source>
</evidence>
<dbReference type="PANTHER" id="PTHR35609:SF1">
    <property type="entry name" value="MACRO DOMAIN-CONTAINING PROTEIN"/>
    <property type="match status" value="1"/>
</dbReference>
<organism evidence="2 3">
    <name type="scientific">Symbiodinium microadriaticum</name>
    <name type="common">Dinoflagellate</name>
    <name type="synonym">Zooxanthella microadriatica</name>
    <dbReference type="NCBI Taxonomy" id="2951"/>
    <lineage>
        <taxon>Eukaryota</taxon>
        <taxon>Sar</taxon>
        <taxon>Alveolata</taxon>
        <taxon>Dinophyceae</taxon>
        <taxon>Suessiales</taxon>
        <taxon>Symbiodiniaceae</taxon>
        <taxon>Symbiodinium</taxon>
    </lineage>
</organism>
<dbReference type="EMBL" id="LSRX01000636">
    <property type="protein sequence ID" value="OLP92084.1"/>
    <property type="molecule type" value="Genomic_DNA"/>
</dbReference>
<evidence type="ECO:0000313" key="3">
    <source>
        <dbReference type="Proteomes" id="UP000186817"/>
    </source>
</evidence>
<comment type="caution">
    <text evidence="2">The sequence shown here is derived from an EMBL/GenBank/DDBJ whole genome shotgun (WGS) entry which is preliminary data.</text>
</comment>
<dbReference type="OMA" id="FTQGPAC"/>
<evidence type="ECO:0000256" key="1">
    <source>
        <dbReference type="SAM" id="MobiDB-lite"/>
    </source>
</evidence>
<gene>
    <name evidence="2" type="ORF">AK812_SmicGene26180</name>
</gene>
<accession>A0A1Q9DA58</accession>
<proteinExistence type="predicted"/>
<name>A0A1Q9DA58_SYMMI</name>
<dbReference type="Proteomes" id="UP000186817">
    <property type="component" value="Unassembled WGS sequence"/>
</dbReference>
<dbReference type="AlphaFoldDB" id="A0A1Q9DA58"/>
<feature type="region of interest" description="Disordered" evidence="1">
    <location>
        <begin position="366"/>
        <end position="388"/>
    </location>
</feature>
<dbReference type="PANTHER" id="PTHR35609">
    <property type="entry name" value="MACRO DOMAIN-CONTAINING PROTEIN"/>
    <property type="match status" value="1"/>
</dbReference>
<dbReference type="OrthoDB" id="5207264at2759"/>
<keyword evidence="3" id="KW-1185">Reference proteome</keyword>
<protein>
    <submittedName>
        <fullName evidence="2">Uncharacterized protein</fullName>
    </submittedName>
</protein>
<reference evidence="2 3" key="1">
    <citation type="submission" date="2016-02" db="EMBL/GenBank/DDBJ databases">
        <title>Genome analysis of coral dinoflagellate symbionts highlights evolutionary adaptations to a symbiotic lifestyle.</title>
        <authorList>
            <person name="Aranda M."/>
            <person name="Li Y."/>
            <person name="Liew Y.J."/>
            <person name="Baumgarten S."/>
            <person name="Simakov O."/>
            <person name="Wilson M."/>
            <person name="Piel J."/>
            <person name="Ashoor H."/>
            <person name="Bougouffa S."/>
            <person name="Bajic V.B."/>
            <person name="Ryu T."/>
            <person name="Ravasi T."/>
            <person name="Bayer T."/>
            <person name="Micklem G."/>
            <person name="Kim H."/>
            <person name="Bhak J."/>
            <person name="Lajeunesse T.C."/>
            <person name="Voolstra C.R."/>
        </authorList>
    </citation>
    <scope>NUCLEOTIDE SEQUENCE [LARGE SCALE GENOMIC DNA]</scope>
    <source>
        <strain evidence="2 3">CCMP2467</strain>
    </source>
</reference>